<protein>
    <submittedName>
        <fullName evidence="1">Uncharacterized protein</fullName>
    </submittedName>
</protein>
<accession>A0ABZ0D231</accession>
<evidence type="ECO:0000313" key="1">
    <source>
        <dbReference type="EMBL" id="WOB11239.1"/>
    </source>
</evidence>
<dbReference type="RefSeq" id="WP_316704442.1">
    <property type="nucleotide sequence ID" value="NZ_CP136337.1"/>
</dbReference>
<organism evidence="1 2">
    <name type="scientific">Piscinibacter gummiphilus</name>
    <dbReference type="NCBI Taxonomy" id="946333"/>
    <lineage>
        <taxon>Bacteria</taxon>
        <taxon>Pseudomonadati</taxon>
        <taxon>Pseudomonadota</taxon>
        <taxon>Betaproteobacteria</taxon>
        <taxon>Burkholderiales</taxon>
        <taxon>Sphaerotilaceae</taxon>
        <taxon>Piscinibacter</taxon>
    </lineage>
</organism>
<reference evidence="1 2" key="1">
    <citation type="submission" date="2023-10" db="EMBL/GenBank/DDBJ databases">
        <title>Bacteria for the degradation of biodegradable plastic PBAT(Polybutylene adipate terephthalate).</title>
        <authorList>
            <person name="Weon H.-Y."/>
            <person name="Yeon J."/>
        </authorList>
    </citation>
    <scope>NUCLEOTIDE SEQUENCE [LARGE SCALE GENOMIC DNA]</scope>
    <source>
        <strain evidence="1 2">SBD 7-3</strain>
        <plasmid evidence="1 2">unnamed1</plasmid>
    </source>
</reference>
<keyword evidence="2" id="KW-1185">Reference proteome</keyword>
<gene>
    <name evidence="1" type="ORF">RXV79_26775</name>
</gene>
<dbReference type="EMBL" id="CP136337">
    <property type="protein sequence ID" value="WOB11239.1"/>
    <property type="molecule type" value="Genomic_DNA"/>
</dbReference>
<geneLocation type="plasmid" evidence="1 2">
    <name>unnamed1</name>
</geneLocation>
<proteinExistence type="predicted"/>
<dbReference type="Proteomes" id="UP001303946">
    <property type="component" value="Plasmid unnamed1"/>
</dbReference>
<evidence type="ECO:0000313" key="2">
    <source>
        <dbReference type="Proteomes" id="UP001303946"/>
    </source>
</evidence>
<sequence>MQYIYIGPVPTEESCSQVGNPTYPEDSTRECQVYSRMLQRLFPAPADVPVAYVTREQRHEFGVYREVAIRFDETNGAAVDFAHQVEREAPSEWDPIAHYELAWFERKRAYAEAVREKRLRPEEVPSHFGQANPPELAPGSSFSDLLSAYPL</sequence>
<keyword evidence="1" id="KW-0614">Plasmid</keyword>
<name>A0ABZ0D231_9BURK</name>